<sequence length="45" mass="5109">MSCCNETVCGKWGERPSEKFSDGLFCFVVRSGFCTMDALYRYGRA</sequence>
<dbReference type="EMBL" id="ADBF01000253">
    <property type="protein sequence ID" value="EFE48672.1"/>
    <property type="molecule type" value="Genomic_DNA"/>
</dbReference>
<gene>
    <name evidence="1" type="ORF">NEIELOOT_02648</name>
</gene>
<dbReference type="Proteomes" id="UP000005536">
    <property type="component" value="Unassembled WGS sequence"/>
</dbReference>
<evidence type="ECO:0000313" key="2">
    <source>
        <dbReference type="Proteomes" id="UP000005536"/>
    </source>
</evidence>
<proteinExistence type="predicted"/>
<organism evidence="1 2">
    <name type="scientific">Neisseria elongata subsp. glycolytica ATCC 29315</name>
    <dbReference type="NCBI Taxonomy" id="546263"/>
    <lineage>
        <taxon>Bacteria</taxon>
        <taxon>Pseudomonadati</taxon>
        <taxon>Pseudomonadota</taxon>
        <taxon>Betaproteobacteria</taxon>
        <taxon>Neisseriales</taxon>
        <taxon>Neisseriaceae</taxon>
        <taxon>Neisseria</taxon>
    </lineage>
</organism>
<name>D4DU89_NEIEG</name>
<protein>
    <submittedName>
        <fullName evidence="1">Uncharacterized protein</fullName>
    </submittedName>
</protein>
<accession>D4DU89</accession>
<reference evidence="1 2" key="1">
    <citation type="submission" date="2010-02" db="EMBL/GenBank/DDBJ databases">
        <authorList>
            <person name="Weinstock G."/>
            <person name="Sodergren E."/>
            <person name="Clifton S."/>
            <person name="Fulton L."/>
            <person name="Fulton B."/>
            <person name="Courtney L."/>
            <person name="Fronick C."/>
            <person name="Harrison M."/>
            <person name="Strong C."/>
            <person name="Farmer C."/>
            <person name="Delahaunty K."/>
            <person name="Markovic C."/>
            <person name="Hall O."/>
            <person name="Minx P."/>
            <person name="Tomlinson C."/>
            <person name="Mitreva M."/>
            <person name="Nelson J."/>
            <person name="Hou S."/>
            <person name="Wollam A."/>
            <person name="Pepin K.H."/>
            <person name="Johnson M."/>
            <person name="Bhonagiri V."/>
            <person name="Zhang X."/>
            <person name="Suruliraj S."/>
            <person name="Warren W."/>
            <person name="Chinwalla A."/>
            <person name="Mardis E.R."/>
            <person name="Wilson R.K."/>
        </authorList>
    </citation>
    <scope>NUCLEOTIDE SEQUENCE [LARGE SCALE GENOMIC DNA]</scope>
    <source>
        <strain evidence="1 2">ATCC 29315</strain>
    </source>
</reference>
<comment type="caution">
    <text evidence="1">The sequence shown here is derived from an EMBL/GenBank/DDBJ whole genome shotgun (WGS) entry which is preliminary data.</text>
</comment>
<dbReference type="AlphaFoldDB" id="D4DU89"/>
<evidence type="ECO:0000313" key="1">
    <source>
        <dbReference type="EMBL" id="EFE48672.1"/>
    </source>
</evidence>